<dbReference type="GO" id="GO:0051301">
    <property type="term" value="P:cell division"/>
    <property type="evidence" value="ECO:0007669"/>
    <property type="project" value="UniProtKB-KW"/>
</dbReference>
<proteinExistence type="inferred from homology"/>
<dbReference type="EMBL" id="CP010777">
    <property type="protein sequence ID" value="AKQ45280.1"/>
    <property type="molecule type" value="Genomic_DNA"/>
</dbReference>
<evidence type="ECO:0000256" key="1">
    <source>
        <dbReference type="ARBA" id="ARBA00004651"/>
    </source>
</evidence>
<dbReference type="GO" id="GO:0005886">
    <property type="term" value="C:plasma membrane"/>
    <property type="evidence" value="ECO:0007669"/>
    <property type="project" value="UniProtKB-SubCell"/>
</dbReference>
<feature type="transmembrane region" description="Helical" evidence="11">
    <location>
        <begin position="171"/>
        <end position="190"/>
    </location>
</feature>
<dbReference type="Proteomes" id="UP000036458">
    <property type="component" value="Chromosome"/>
</dbReference>
<dbReference type="KEGG" id="ruf:TH63_05950"/>
<evidence type="ECO:0000256" key="6">
    <source>
        <dbReference type="ARBA" id="ARBA00022692"/>
    </source>
</evidence>
<feature type="transmembrane region" description="Helical" evidence="11">
    <location>
        <begin position="230"/>
        <end position="249"/>
    </location>
</feature>
<evidence type="ECO:0000259" key="13">
    <source>
        <dbReference type="Pfam" id="PF18075"/>
    </source>
</evidence>
<keyword evidence="8 10" id="KW-0472">Membrane</keyword>
<dbReference type="InterPro" id="IPR003838">
    <property type="entry name" value="ABC3_permease_C"/>
</dbReference>
<dbReference type="Pfam" id="PF02687">
    <property type="entry name" value="FtsX"/>
    <property type="match status" value="1"/>
</dbReference>
<dbReference type="PANTHER" id="PTHR47755:SF1">
    <property type="entry name" value="CELL DIVISION PROTEIN FTSX"/>
    <property type="match status" value="1"/>
</dbReference>
<keyword evidence="6 11" id="KW-0812">Transmembrane</keyword>
<dbReference type="OrthoDB" id="9813411at2"/>
<evidence type="ECO:0000256" key="5">
    <source>
        <dbReference type="ARBA" id="ARBA00022618"/>
    </source>
</evidence>
<feature type="transmembrane region" description="Helical" evidence="11">
    <location>
        <begin position="264"/>
        <end position="284"/>
    </location>
</feature>
<dbReference type="InterPro" id="IPR040690">
    <property type="entry name" value="FtsX_ECD"/>
</dbReference>
<gene>
    <name evidence="14" type="ORF">TH63_05950</name>
</gene>
<evidence type="ECO:0000256" key="9">
    <source>
        <dbReference type="ARBA" id="ARBA00023306"/>
    </source>
</evidence>
<feature type="domain" description="FtsX extracellular" evidence="13">
    <location>
        <begin position="54"/>
        <end position="154"/>
    </location>
</feature>
<evidence type="ECO:0000256" key="7">
    <source>
        <dbReference type="ARBA" id="ARBA00022989"/>
    </source>
</evidence>
<dbReference type="PATRIC" id="fig|1379910.4.peg.1296"/>
<evidence type="ECO:0000313" key="15">
    <source>
        <dbReference type="Proteomes" id="UP000036458"/>
    </source>
</evidence>
<evidence type="ECO:0000313" key="14">
    <source>
        <dbReference type="EMBL" id="AKQ45280.1"/>
    </source>
</evidence>
<evidence type="ECO:0000256" key="11">
    <source>
        <dbReference type="SAM" id="Phobius"/>
    </source>
</evidence>
<dbReference type="Gene3D" id="3.30.70.3040">
    <property type="match status" value="1"/>
</dbReference>
<reference evidence="14 15" key="1">
    <citation type="submission" date="2015-01" db="EMBL/GenBank/DDBJ databases">
        <title>Rufibacter sp./DG31D/ whole genome sequencing.</title>
        <authorList>
            <person name="Kim M.K."/>
            <person name="Srinivasan S."/>
            <person name="Lee J.-J."/>
        </authorList>
    </citation>
    <scope>NUCLEOTIDE SEQUENCE [LARGE SCALE GENOMIC DNA]</scope>
    <source>
        <strain evidence="14 15">DG31D</strain>
    </source>
</reference>
<evidence type="ECO:0000256" key="2">
    <source>
        <dbReference type="ARBA" id="ARBA00007379"/>
    </source>
</evidence>
<dbReference type="STRING" id="1379910.TH63_05950"/>
<evidence type="ECO:0000256" key="10">
    <source>
        <dbReference type="PIRNR" id="PIRNR003097"/>
    </source>
</evidence>
<evidence type="ECO:0000259" key="12">
    <source>
        <dbReference type="Pfam" id="PF02687"/>
    </source>
</evidence>
<evidence type="ECO:0000256" key="8">
    <source>
        <dbReference type="ARBA" id="ARBA00023136"/>
    </source>
</evidence>
<keyword evidence="7 11" id="KW-1133">Transmembrane helix</keyword>
<dbReference type="PANTHER" id="PTHR47755">
    <property type="entry name" value="CELL DIVISION PROTEIN FTSX"/>
    <property type="match status" value="1"/>
</dbReference>
<keyword evidence="9 10" id="KW-0131">Cell cycle</keyword>
<evidence type="ECO:0000256" key="3">
    <source>
        <dbReference type="ARBA" id="ARBA00021907"/>
    </source>
</evidence>
<dbReference type="RefSeq" id="WP_048920147.1">
    <property type="nucleotide sequence ID" value="NZ_CP010777.1"/>
</dbReference>
<sequence>MAAKPLKHTRKKKLGNYPHTMVMFSITLALFVIGSFGLLLIHANKLSNMVKRNIEVQVYLDREITPLEIEKLKKTLGRKEYIAYEGTEPQVSFLSKEEGAREFIDESGEDFLTFLGENPLHDAFILRINPDFSTSGQLKKIKQDLQNTLGVYEVDYVESLIDSINQNLRRLSIVLIGFAAILVLVVIILINNTIKLALFSQRFLIRSMQLVGATSFFIQRPFLNRATFQGVVSGILASILLYGLMHYAYHEISELYVLRDEQQLLILMASLMILGGVLGFFSSYRAVKKYLRSSLDDLY</sequence>
<keyword evidence="5 10" id="KW-0132">Cell division</keyword>
<feature type="transmembrane region" description="Helical" evidence="11">
    <location>
        <begin position="196"/>
        <end position="218"/>
    </location>
</feature>
<comment type="similarity">
    <text evidence="2 10">Belongs to the ABC-4 integral membrane protein family. FtsX subfamily.</text>
</comment>
<protein>
    <recommendedName>
        <fullName evidence="3 10">Cell division protein FtsX</fullName>
    </recommendedName>
</protein>
<dbReference type="Pfam" id="PF18075">
    <property type="entry name" value="FtsX_ECD"/>
    <property type="match status" value="1"/>
</dbReference>
<dbReference type="InterPro" id="IPR004513">
    <property type="entry name" value="FtsX"/>
</dbReference>
<comment type="subcellular location">
    <subcellularLocation>
        <location evidence="1">Cell membrane</location>
        <topology evidence="1">Multi-pass membrane protein</topology>
    </subcellularLocation>
</comment>
<keyword evidence="15" id="KW-1185">Reference proteome</keyword>
<feature type="transmembrane region" description="Helical" evidence="11">
    <location>
        <begin position="20"/>
        <end position="41"/>
    </location>
</feature>
<organism evidence="14 15">
    <name type="scientific">Rufibacter radiotolerans</name>
    <dbReference type="NCBI Taxonomy" id="1379910"/>
    <lineage>
        <taxon>Bacteria</taxon>
        <taxon>Pseudomonadati</taxon>
        <taxon>Bacteroidota</taxon>
        <taxon>Cytophagia</taxon>
        <taxon>Cytophagales</taxon>
        <taxon>Hymenobacteraceae</taxon>
        <taxon>Rufibacter</taxon>
    </lineage>
</organism>
<accession>A0A0H4VHT8</accession>
<dbReference type="AlphaFoldDB" id="A0A0H4VHT8"/>
<keyword evidence="4 10" id="KW-1003">Cell membrane</keyword>
<dbReference type="PIRSF" id="PIRSF003097">
    <property type="entry name" value="FtsX"/>
    <property type="match status" value="1"/>
</dbReference>
<evidence type="ECO:0000256" key="4">
    <source>
        <dbReference type="ARBA" id="ARBA00022475"/>
    </source>
</evidence>
<name>A0A0H4VHT8_9BACT</name>
<feature type="domain" description="ABC3 transporter permease C-terminal" evidence="12">
    <location>
        <begin position="177"/>
        <end position="290"/>
    </location>
</feature>